<organism evidence="4">
    <name type="scientific">Albugo laibachii Nc14</name>
    <dbReference type="NCBI Taxonomy" id="890382"/>
    <lineage>
        <taxon>Eukaryota</taxon>
        <taxon>Sar</taxon>
        <taxon>Stramenopiles</taxon>
        <taxon>Oomycota</taxon>
        <taxon>Peronosporomycetes</taxon>
        <taxon>Albuginales</taxon>
        <taxon>Albuginaceae</taxon>
        <taxon>Albugo</taxon>
    </lineage>
</organism>
<evidence type="ECO:0000313" key="4">
    <source>
        <dbReference type="EMBL" id="CCA21728.1"/>
    </source>
</evidence>
<reference evidence="4" key="1">
    <citation type="journal article" date="2011" name="PLoS Biol.">
        <title>Gene gain and loss during evolution of obligate parasitism in the white rust pathogen of Arabidopsis thaliana.</title>
        <authorList>
            <person name="Kemen E."/>
            <person name="Gardiner A."/>
            <person name="Schultz-Larsen T."/>
            <person name="Kemen A.C."/>
            <person name="Balmuth A.L."/>
            <person name="Robert-Seilaniantz A."/>
            <person name="Bailey K."/>
            <person name="Holub E."/>
            <person name="Studholme D.J."/>
            <person name="Maclean D."/>
            <person name="Jones J.D."/>
        </authorList>
    </citation>
    <scope>NUCLEOTIDE SEQUENCE</scope>
</reference>
<dbReference type="PANTHER" id="PTHR20883">
    <property type="entry name" value="PHYTANOYL-COA DIOXYGENASE DOMAIN CONTAINING 1"/>
    <property type="match status" value="1"/>
</dbReference>
<comment type="cofactor">
    <cofactor evidence="1">
        <name>Fe cation</name>
        <dbReference type="ChEBI" id="CHEBI:24875"/>
    </cofactor>
</comment>
<name>F0WKC4_9STRA</name>
<dbReference type="EMBL" id="FR824176">
    <property type="protein sequence ID" value="CCA21728.1"/>
    <property type="molecule type" value="Genomic_DNA"/>
</dbReference>
<keyword evidence="2" id="KW-0479">Metal-binding</keyword>
<accession>F0WKC4</accession>
<dbReference type="Pfam" id="PF05721">
    <property type="entry name" value="PhyH"/>
    <property type="match status" value="1"/>
</dbReference>
<reference evidence="4" key="2">
    <citation type="submission" date="2011-02" db="EMBL/GenBank/DDBJ databases">
        <authorList>
            <person name="MacLean D."/>
        </authorList>
    </citation>
    <scope>NUCLEOTIDE SEQUENCE</scope>
</reference>
<keyword evidence="4" id="KW-0223">Dioxygenase</keyword>
<dbReference type="SUPFAM" id="SSF51197">
    <property type="entry name" value="Clavaminate synthase-like"/>
    <property type="match status" value="1"/>
</dbReference>
<evidence type="ECO:0000256" key="1">
    <source>
        <dbReference type="ARBA" id="ARBA00001962"/>
    </source>
</evidence>
<protein>
    <submittedName>
        <fullName evidence="4">PhytanoylCoA dioxygenase domaincontaining protein pu</fullName>
    </submittedName>
</protein>
<dbReference type="AlphaFoldDB" id="F0WKC4"/>
<evidence type="ECO:0000256" key="3">
    <source>
        <dbReference type="ARBA" id="ARBA00023004"/>
    </source>
</evidence>
<dbReference type="Gene3D" id="2.60.120.620">
    <property type="entry name" value="q2cbj1_9rhob like domain"/>
    <property type="match status" value="1"/>
</dbReference>
<dbReference type="InterPro" id="IPR008775">
    <property type="entry name" value="Phytyl_CoA_dOase-like"/>
</dbReference>
<dbReference type="GO" id="GO:0046872">
    <property type="term" value="F:metal ion binding"/>
    <property type="evidence" value="ECO:0007669"/>
    <property type="project" value="UniProtKB-KW"/>
</dbReference>
<sequence>MDVDRAFPVLAGATRRCRFLPPNTSAHLQPQDAGIIQSFKSQMNKIRNAYVVDKLDELLEQVDGMGKENVEINGEQLFDVNNLVAMRWAQEGLTQSQIHFFHENGYLHLTNELSDDICRSLRQRAMHHVERYAQNASTFPTNQSTQDSADRAFLDSSDKVHCFYEKDALNFAGELLVPPQNAVSKIGHNLHNLDPLFQRISYSDRVQSILKSLDYRRPVAIQSMFIFKQPRIGGEVPPHQDGSFLATDPQSVIGIWWALQDCTVDNGCLWGIPGSHRSFPIQRRFRRTTPSEIKRTGKLVTFDSQESLSVKCHVPILAEAGDAVLLHNAFVHSSEQNKSEHSRHAFTLHVVESKNTIYKAGNWLQPINGIESLEPMYSS</sequence>
<dbReference type="GO" id="GO:0051213">
    <property type="term" value="F:dioxygenase activity"/>
    <property type="evidence" value="ECO:0007669"/>
    <property type="project" value="UniProtKB-KW"/>
</dbReference>
<keyword evidence="3" id="KW-0408">Iron</keyword>
<dbReference type="HOGENOM" id="CLU_048953_0_0_1"/>
<gene>
    <name evidence="4" type="primary">AlNc14C131G6976</name>
    <name evidence="4" type="ORF">ALNC14_078710</name>
</gene>
<keyword evidence="4" id="KW-0560">Oxidoreductase</keyword>
<proteinExistence type="predicted"/>
<dbReference type="PANTHER" id="PTHR20883:SF15">
    <property type="entry name" value="PHYTANOYL-COA DIOXYGENASE DOMAIN-CONTAINING PROTEIN 1"/>
    <property type="match status" value="1"/>
</dbReference>
<evidence type="ECO:0000256" key="2">
    <source>
        <dbReference type="ARBA" id="ARBA00022723"/>
    </source>
</evidence>